<evidence type="ECO:0000313" key="2">
    <source>
        <dbReference type="EMBL" id="AIA31940.1"/>
    </source>
</evidence>
<dbReference type="Proteomes" id="UP000027059">
    <property type="component" value="Chromosome"/>
</dbReference>
<protein>
    <submittedName>
        <fullName evidence="2">Uncharacterized protein</fullName>
    </submittedName>
</protein>
<dbReference type="HOGENOM" id="CLU_2585403_0_0_0"/>
<reference evidence="2 3" key="2">
    <citation type="journal article" date="2015" name="Biomed. Res. Int.">
        <title>Effects of Arsenite Resistance on the Growth and Functional Gene Expression of Leptospirillum ferriphilum and Acidithiobacillus thiooxidans in Pure Culture and Coculture.</title>
        <authorList>
            <person name="Jiang H."/>
            <person name="Liang Y."/>
            <person name="Yin H."/>
            <person name="Xiao Y."/>
            <person name="Guo X."/>
            <person name="Xu Y."/>
            <person name="Hu Q."/>
            <person name="Liu H."/>
            <person name="Liu X."/>
        </authorList>
    </citation>
    <scope>NUCLEOTIDE SEQUENCE [LARGE SCALE GENOMIC DNA]</scope>
    <source>
        <strain evidence="2 3">YSK</strain>
    </source>
</reference>
<feature type="region of interest" description="Disordered" evidence="1">
    <location>
        <begin position="39"/>
        <end position="59"/>
    </location>
</feature>
<dbReference type="KEGG" id="lfp:Y981_10705"/>
<dbReference type="EMBL" id="CP007243">
    <property type="protein sequence ID" value="AIA31940.1"/>
    <property type="molecule type" value="Genomic_DNA"/>
</dbReference>
<evidence type="ECO:0000256" key="1">
    <source>
        <dbReference type="SAM" id="MobiDB-lite"/>
    </source>
</evidence>
<feature type="compositionally biased region" description="Basic and acidic residues" evidence="1">
    <location>
        <begin position="48"/>
        <end position="59"/>
    </location>
</feature>
<dbReference type="AlphaFoldDB" id="A0A059XXU9"/>
<accession>A0A059XXU9</accession>
<keyword evidence="3" id="KW-1185">Reference proteome</keyword>
<organism evidence="2 3">
    <name type="scientific">Leptospirillum ferriphilum YSK</name>
    <dbReference type="NCBI Taxonomy" id="1441628"/>
    <lineage>
        <taxon>Bacteria</taxon>
        <taxon>Pseudomonadati</taxon>
        <taxon>Nitrospirota</taxon>
        <taxon>Nitrospiria</taxon>
        <taxon>Nitrospirales</taxon>
        <taxon>Nitrospiraceae</taxon>
        <taxon>Leptospirillum</taxon>
    </lineage>
</organism>
<evidence type="ECO:0000313" key="3">
    <source>
        <dbReference type="Proteomes" id="UP000027059"/>
    </source>
</evidence>
<sequence length="80" mass="9420">MSGFFISWSGDPENSGMKKGGRYFHAEHLPPLRMTEHLRGHGRIRKTKVQERRRPEMKRSMLLDLVRKHQHAGDNRAKNQ</sequence>
<gene>
    <name evidence="2" type="ORF">Y981_10705</name>
</gene>
<proteinExistence type="predicted"/>
<reference evidence="3" key="1">
    <citation type="submission" date="2014-02" db="EMBL/GenBank/DDBJ databases">
        <title>Complete genome sequence and comparative genomic analysis of the nitrogen-fixing bacterium Leptospirillum ferriphilum YSK.</title>
        <authorList>
            <person name="Guo X."/>
            <person name="Yin H."/>
            <person name="Liang Y."/>
            <person name="Hu Q."/>
            <person name="Ma L."/>
            <person name="Xiao Y."/>
            <person name="Zhang X."/>
            <person name="Qiu G."/>
            <person name="Liu X."/>
        </authorList>
    </citation>
    <scope>NUCLEOTIDE SEQUENCE [LARGE SCALE GENOMIC DNA]</scope>
    <source>
        <strain evidence="3">YSK</strain>
    </source>
</reference>
<name>A0A059XXU9_9BACT</name>